<accession>A0A0G1GYM1</accession>
<dbReference type="EMBL" id="LCHU01000023">
    <property type="protein sequence ID" value="KKT40211.1"/>
    <property type="molecule type" value="Genomic_DNA"/>
</dbReference>
<dbReference type="AlphaFoldDB" id="A0A0G1GYM1"/>
<organism evidence="2 3">
    <name type="scientific">Candidatus Giovannonibacteria bacterium GW2011_GWA2_44_13b</name>
    <dbReference type="NCBI Taxonomy" id="1618647"/>
    <lineage>
        <taxon>Bacteria</taxon>
        <taxon>Candidatus Giovannoniibacteriota</taxon>
    </lineage>
</organism>
<keyword evidence="1" id="KW-1133">Transmembrane helix</keyword>
<evidence type="ECO:0000313" key="3">
    <source>
        <dbReference type="Proteomes" id="UP000034736"/>
    </source>
</evidence>
<feature type="transmembrane region" description="Helical" evidence="1">
    <location>
        <begin position="21"/>
        <end position="40"/>
    </location>
</feature>
<protein>
    <submittedName>
        <fullName evidence="2">Uncharacterized protein</fullName>
    </submittedName>
</protein>
<sequence>MQTREQQLKNRIMTRIYGIWFIRRGIPMLAGSALFITAALKLTAERFFVAQIWRNFEYAATSDIMSLPRFIASALNSAEPALLMFISAVGITGFVLAVKLLRSIRSILMGSRVQLGYQSRR</sequence>
<name>A0A0G1GYM1_9BACT</name>
<feature type="transmembrane region" description="Helical" evidence="1">
    <location>
        <begin position="81"/>
        <end position="101"/>
    </location>
</feature>
<dbReference type="Proteomes" id="UP000034736">
    <property type="component" value="Unassembled WGS sequence"/>
</dbReference>
<gene>
    <name evidence="2" type="ORF">UW30_C0023G0009</name>
</gene>
<reference evidence="2 3" key="1">
    <citation type="journal article" date="2015" name="Nature">
        <title>rRNA introns, odd ribosomes, and small enigmatic genomes across a large radiation of phyla.</title>
        <authorList>
            <person name="Brown C.T."/>
            <person name="Hug L.A."/>
            <person name="Thomas B.C."/>
            <person name="Sharon I."/>
            <person name="Castelle C.J."/>
            <person name="Singh A."/>
            <person name="Wilkins M.J."/>
            <person name="Williams K.H."/>
            <person name="Banfield J.F."/>
        </authorList>
    </citation>
    <scope>NUCLEOTIDE SEQUENCE [LARGE SCALE GENOMIC DNA]</scope>
</reference>
<evidence type="ECO:0000313" key="2">
    <source>
        <dbReference type="EMBL" id="KKT40211.1"/>
    </source>
</evidence>
<proteinExistence type="predicted"/>
<evidence type="ECO:0000256" key="1">
    <source>
        <dbReference type="SAM" id="Phobius"/>
    </source>
</evidence>
<keyword evidence="1" id="KW-0472">Membrane</keyword>
<dbReference type="STRING" id="1618647.UW30_C0023G0009"/>
<keyword evidence="1" id="KW-0812">Transmembrane</keyword>
<comment type="caution">
    <text evidence="2">The sequence shown here is derived from an EMBL/GenBank/DDBJ whole genome shotgun (WGS) entry which is preliminary data.</text>
</comment>